<dbReference type="OrthoDB" id="5051951at2"/>
<dbReference type="STRING" id="993073.AS029_03380"/>
<reference evidence="3 4" key="1">
    <citation type="submission" date="2016-09" db="EMBL/GenBank/DDBJ databases">
        <authorList>
            <person name="Capua I."/>
            <person name="De Benedictis P."/>
            <person name="Joannis T."/>
            <person name="Lombin L.H."/>
            <person name="Cattoli G."/>
        </authorList>
    </citation>
    <scope>NUCLEOTIDE SEQUENCE [LARGE SCALE GENOMIC DNA]</scope>
    <source>
        <strain evidence="3 4">NIO-1002</strain>
    </source>
</reference>
<evidence type="ECO:0000256" key="1">
    <source>
        <dbReference type="SAM" id="Phobius"/>
    </source>
</evidence>
<keyword evidence="1" id="KW-0812">Transmembrane</keyword>
<sequence length="429" mass="41833">MTIRPDTSARTWRTVRAVGATATVAALLVPATAAQAAPADVVSQSTGRLVQTSLLGTDVLDSLVALRGAEAVNTDASGDVIVDRPLDADAVSGLVTLQAGSTNLFGDNGVIQLGAVGQYARANDDGSSSAFSGAVSAAPSLIGVGTVTPSDVGDPTADNTATIAVGSSDALAGLRVDIGTLAASAVNTADGAQSGDYILADVGVVVDGTLVSGVLNTLNPALNTLLAAAAVAGLDLDNPFASGTVTLTEEDLLAAAGVADLNDLAPGTDLLSYVPAAVVAEITSQTNDILDAVQARVDDLSVLGGVLNAALGVARGVIEPVLDGLGASLQGPLGEAITALAQLQVNVQSTVDGTFTQTALRVGLGAAGAIATVDLATASVGPNAGQLAVPVAGPESLAIAGGGFGLAAVLLAAVMLRRRSQRAAAPAQG</sequence>
<evidence type="ECO:0008006" key="5">
    <source>
        <dbReference type="Google" id="ProtNLM"/>
    </source>
</evidence>
<dbReference type="RefSeq" id="WP_058231142.1">
    <property type="nucleotide sequence ID" value="NZ_FMYG01000001.1"/>
</dbReference>
<proteinExistence type="predicted"/>
<feature type="signal peptide" evidence="2">
    <location>
        <begin position="1"/>
        <end position="36"/>
    </location>
</feature>
<keyword evidence="1" id="KW-0472">Membrane</keyword>
<dbReference type="InterPro" id="IPR047900">
    <property type="entry name" value="Choice_anch_G"/>
</dbReference>
<dbReference type="Proteomes" id="UP000183203">
    <property type="component" value="Unassembled WGS sequence"/>
</dbReference>
<accession>A0A1G6H1U9</accession>
<evidence type="ECO:0000256" key="2">
    <source>
        <dbReference type="SAM" id="SignalP"/>
    </source>
</evidence>
<name>A0A1G6H1U9_9MICO</name>
<protein>
    <recommendedName>
        <fullName evidence="5">Choice-of-anchor G family protein</fullName>
    </recommendedName>
</protein>
<evidence type="ECO:0000313" key="4">
    <source>
        <dbReference type="Proteomes" id="UP000183203"/>
    </source>
</evidence>
<evidence type="ECO:0000313" key="3">
    <source>
        <dbReference type="EMBL" id="SDB88118.1"/>
    </source>
</evidence>
<dbReference type="EMBL" id="FMYG01000001">
    <property type="protein sequence ID" value="SDB88118.1"/>
    <property type="molecule type" value="Genomic_DNA"/>
</dbReference>
<feature type="transmembrane region" description="Helical" evidence="1">
    <location>
        <begin position="397"/>
        <end position="416"/>
    </location>
</feature>
<keyword evidence="1" id="KW-1133">Transmembrane helix</keyword>
<gene>
    <name evidence="3" type="ORF">SAMN05216418_0918</name>
</gene>
<dbReference type="AlphaFoldDB" id="A0A1G6H1U9"/>
<keyword evidence="2" id="KW-0732">Signal</keyword>
<organism evidence="3 4">
    <name type="scientific">Microbacterium enclense</name>
    <dbReference type="NCBI Taxonomy" id="993073"/>
    <lineage>
        <taxon>Bacteria</taxon>
        <taxon>Bacillati</taxon>
        <taxon>Actinomycetota</taxon>
        <taxon>Actinomycetes</taxon>
        <taxon>Micrococcales</taxon>
        <taxon>Microbacteriaceae</taxon>
        <taxon>Microbacterium</taxon>
    </lineage>
</organism>
<feature type="chain" id="PRO_5009842846" description="Choice-of-anchor G family protein" evidence="2">
    <location>
        <begin position="37"/>
        <end position="429"/>
    </location>
</feature>
<dbReference type="NCBIfam" id="NF033766">
    <property type="entry name" value="choice_anch_G"/>
    <property type="match status" value="1"/>
</dbReference>